<dbReference type="Pfam" id="PF18517">
    <property type="entry name" value="LZ3wCH"/>
    <property type="match status" value="1"/>
</dbReference>
<dbReference type="PANTHER" id="PTHR31398:SF0">
    <property type="entry name" value="MEIOTIC NUCLEAR DIVISION PROTEIN 1 HOMOLOG"/>
    <property type="match status" value="1"/>
</dbReference>
<gene>
    <name evidence="14 15 16 17" type="primary">LOC108679297</name>
    <name evidence="12" type="ORF">HAZT_HAZT002682</name>
</gene>
<keyword evidence="6 8" id="KW-0539">Nucleus</keyword>
<evidence type="ECO:0000259" key="10">
    <source>
        <dbReference type="Pfam" id="PF03962"/>
    </source>
</evidence>
<dbReference type="GO" id="GO:0007131">
    <property type="term" value="P:reciprocal meiotic recombination"/>
    <property type="evidence" value="ECO:0007669"/>
    <property type="project" value="InterPro"/>
</dbReference>
<evidence type="ECO:0000313" key="15">
    <source>
        <dbReference type="RefSeq" id="XP_047735931.1"/>
    </source>
</evidence>
<dbReference type="RefSeq" id="XP_047735933.1">
    <property type="nucleotide sequence ID" value="XM_047879977.1"/>
</dbReference>
<dbReference type="OMA" id="VCYWAFP"/>
<dbReference type="RefSeq" id="XP_047735938.1">
    <property type="nucleotide sequence ID" value="XM_047879982.1"/>
</dbReference>
<dbReference type="InterPro" id="IPR040661">
    <property type="entry name" value="LZ3wCH"/>
</dbReference>
<organism evidence="12">
    <name type="scientific">Hyalella azteca</name>
    <name type="common">Amphipod</name>
    <dbReference type="NCBI Taxonomy" id="294128"/>
    <lineage>
        <taxon>Eukaryota</taxon>
        <taxon>Metazoa</taxon>
        <taxon>Ecdysozoa</taxon>
        <taxon>Arthropoda</taxon>
        <taxon>Crustacea</taxon>
        <taxon>Multicrustacea</taxon>
        <taxon>Malacostraca</taxon>
        <taxon>Eumalacostraca</taxon>
        <taxon>Peracarida</taxon>
        <taxon>Amphipoda</taxon>
        <taxon>Senticaudata</taxon>
        <taxon>Talitrida</taxon>
        <taxon>Talitroidea</taxon>
        <taxon>Hyalellidae</taxon>
        <taxon>Hyalella</taxon>
    </lineage>
</organism>
<evidence type="ECO:0000313" key="13">
    <source>
        <dbReference type="Proteomes" id="UP000694843"/>
    </source>
</evidence>
<comment type="subcellular location">
    <subcellularLocation>
        <location evidence="1 8">Nucleus</location>
    </subcellularLocation>
</comment>
<reference evidence="14 15" key="4">
    <citation type="submission" date="2025-04" db="UniProtKB">
        <authorList>
            <consortium name="RefSeq"/>
        </authorList>
    </citation>
    <scope>IDENTIFICATION</scope>
    <source>
        <tissue evidence="14 15">Whole organism</tissue>
    </source>
</reference>
<keyword evidence="4 9" id="KW-0175">Coiled coil</keyword>
<evidence type="ECO:0000313" key="14">
    <source>
        <dbReference type="RefSeq" id="XP_018023383.1"/>
    </source>
</evidence>
<feature type="domain" description="Leucine zipper with capping helix" evidence="11">
    <location>
        <begin position="154"/>
        <end position="204"/>
    </location>
</feature>
<sequence>MSRRKGLSLEEKRSKMLELFYEKKDFFMMKELEKIAPKEKGIIAQSVKDVVQSLVDDNMVDTEKIGTCVYFWAFPSKASIQLNKRVSKLEEELKTAQEKLIDLKAKTEVATLQRSENDERCEALSTLEVEKQRNAALLAELKQYADSDPETLRVLEVETITALEAANRWTDNIFTIKSWCKNKFFIEDDVINKQFGIPEDLDYVAI</sequence>
<dbReference type="InterPro" id="IPR005647">
    <property type="entry name" value="Mnd1"/>
</dbReference>
<dbReference type="Pfam" id="PF03962">
    <property type="entry name" value="Mnd1"/>
    <property type="match status" value="1"/>
</dbReference>
<evidence type="ECO:0000256" key="2">
    <source>
        <dbReference type="ARBA" id="ARBA00005981"/>
    </source>
</evidence>
<dbReference type="GO" id="GO:0005634">
    <property type="term" value="C:nucleus"/>
    <property type="evidence" value="ECO:0007669"/>
    <property type="project" value="UniProtKB-SubCell"/>
</dbReference>
<dbReference type="GeneID" id="108679297"/>
<dbReference type="OrthoDB" id="273345at2759"/>
<evidence type="ECO:0000256" key="6">
    <source>
        <dbReference type="ARBA" id="ARBA00023242"/>
    </source>
</evidence>
<accession>A0A6A0HDQ4</accession>
<protein>
    <recommendedName>
        <fullName evidence="3 8">Meiotic nuclear division protein 1 homolog</fullName>
    </recommendedName>
</protein>
<evidence type="ECO:0000313" key="12">
    <source>
        <dbReference type="EMBL" id="KAA0203872.1"/>
    </source>
</evidence>
<dbReference type="RefSeq" id="XP_018023383.1">
    <property type="nucleotide sequence ID" value="XM_018167894.2"/>
</dbReference>
<reference evidence="12" key="1">
    <citation type="submission" date="2014-08" db="EMBL/GenBank/DDBJ databases">
        <authorList>
            <person name="Murali S."/>
            <person name="Richards S."/>
            <person name="Bandaranaike D."/>
            <person name="Bellair M."/>
            <person name="Blankenburg K."/>
            <person name="Chao H."/>
            <person name="Dinh H."/>
            <person name="Doddapaneni H."/>
            <person name="Dugan-Rocha S."/>
            <person name="Elkadiri S."/>
            <person name="Gnanaolivu R."/>
            <person name="Hughes D."/>
            <person name="Lee S."/>
            <person name="Li M."/>
            <person name="Ming W."/>
            <person name="Munidasa M."/>
            <person name="Muniz J."/>
            <person name="Nguyen L."/>
            <person name="Osuji N."/>
            <person name="Pu L.-L."/>
            <person name="Puazo M."/>
            <person name="Skinner E."/>
            <person name="Qu C."/>
            <person name="Quiroz J."/>
            <person name="Raj R."/>
            <person name="Weissenberger G."/>
            <person name="Xin Y."/>
            <person name="Zou X."/>
            <person name="Han Y."/>
            <person name="Worley K."/>
            <person name="Muzny D."/>
            <person name="Gibbs R."/>
        </authorList>
    </citation>
    <scope>NUCLEOTIDE SEQUENCE</scope>
    <source>
        <strain evidence="12">HAZT.00-mixed</strain>
        <tissue evidence="12">Whole organism</tissue>
    </source>
</reference>
<dbReference type="AlphaFoldDB" id="A0A6A0HDQ4"/>
<dbReference type="GO" id="GO:0003690">
    <property type="term" value="F:double-stranded DNA binding"/>
    <property type="evidence" value="ECO:0007669"/>
    <property type="project" value="InterPro"/>
</dbReference>
<evidence type="ECO:0000256" key="5">
    <source>
        <dbReference type="ARBA" id="ARBA00023172"/>
    </source>
</evidence>
<keyword evidence="5" id="KW-0233">DNA recombination</keyword>
<keyword evidence="13" id="KW-1185">Reference proteome</keyword>
<keyword evidence="7" id="KW-0469">Meiosis</keyword>
<proteinExistence type="inferred from homology"/>
<reference evidence="12" key="2">
    <citation type="journal article" date="2018" name="Environ. Sci. Technol.">
        <title>The Toxicogenome of Hyalella azteca: A Model for Sediment Ecotoxicology and Evolutionary Toxicology.</title>
        <authorList>
            <person name="Poynton H.C."/>
            <person name="Hasenbein S."/>
            <person name="Benoit J.B."/>
            <person name="Sepulveda M.S."/>
            <person name="Poelchau M.F."/>
            <person name="Hughes D.S.T."/>
            <person name="Murali S.C."/>
            <person name="Chen S."/>
            <person name="Glastad K.M."/>
            <person name="Goodisman M.A.D."/>
            <person name="Werren J.H."/>
            <person name="Vineis J.H."/>
            <person name="Bowen J.L."/>
            <person name="Friedrich M."/>
            <person name="Jones J."/>
            <person name="Robertson H.M."/>
            <person name="Feyereisen R."/>
            <person name="Mechler-Hickson A."/>
            <person name="Mathers N."/>
            <person name="Lee C.E."/>
            <person name="Colbourne J.K."/>
            <person name="Biales A."/>
            <person name="Johnston J.S."/>
            <person name="Wellborn G.A."/>
            <person name="Rosendale A.J."/>
            <person name="Cridge A.G."/>
            <person name="Munoz-Torres M.C."/>
            <person name="Bain P.A."/>
            <person name="Manny A.R."/>
            <person name="Major K.M."/>
            <person name="Lambert F.N."/>
            <person name="Vulpe C.D."/>
            <person name="Tuck P."/>
            <person name="Blalock B.J."/>
            <person name="Lin Y.Y."/>
            <person name="Smith M.E."/>
            <person name="Ochoa-Acuna H."/>
            <person name="Chen M.M."/>
            <person name="Childers C.P."/>
            <person name="Qu J."/>
            <person name="Dugan S."/>
            <person name="Lee S.L."/>
            <person name="Chao H."/>
            <person name="Dinh H."/>
            <person name="Han Y."/>
            <person name="Doddapaneni H."/>
            <person name="Worley K.C."/>
            <person name="Muzny D.M."/>
            <person name="Gibbs R.A."/>
            <person name="Richards S."/>
        </authorList>
    </citation>
    <scope>NUCLEOTIDE SEQUENCE</scope>
    <source>
        <strain evidence="12">HAZT.00-mixed</strain>
        <tissue evidence="12">Whole organism</tissue>
    </source>
</reference>
<feature type="domain" description="Mnd1 HTH" evidence="10">
    <location>
        <begin position="16"/>
        <end position="75"/>
    </location>
</feature>
<evidence type="ECO:0000256" key="3">
    <source>
        <dbReference type="ARBA" id="ARBA00013726"/>
    </source>
</evidence>
<evidence type="ECO:0000313" key="17">
    <source>
        <dbReference type="RefSeq" id="XP_047735938.1"/>
    </source>
</evidence>
<dbReference type="KEGG" id="hazt:108679297"/>
<evidence type="ECO:0000259" key="11">
    <source>
        <dbReference type="Pfam" id="PF18517"/>
    </source>
</evidence>
<dbReference type="Proteomes" id="UP000711488">
    <property type="component" value="Unassembled WGS sequence"/>
</dbReference>
<name>A0A6A0HDQ4_HYAAZ</name>
<reference evidence="12" key="3">
    <citation type="submission" date="2019-06" db="EMBL/GenBank/DDBJ databases">
        <authorList>
            <person name="Poynton C."/>
            <person name="Hasenbein S."/>
            <person name="Benoit J.B."/>
            <person name="Sepulveda M.S."/>
            <person name="Poelchau M.F."/>
            <person name="Murali S.C."/>
            <person name="Chen S."/>
            <person name="Glastad K.M."/>
            <person name="Werren J.H."/>
            <person name="Vineis J.H."/>
            <person name="Bowen J.L."/>
            <person name="Friedrich M."/>
            <person name="Jones J."/>
            <person name="Robertson H.M."/>
            <person name="Feyereisen R."/>
            <person name="Mechler-Hickson A."/>
            <person name="Mathers N."/>
            <person name="Lee C.E."/>
            <person name="Colbourne J.K."/>
            <person name="Biales A."/>
            <person name="Johnston J.S."/>
            <person name="Wellborn G.A."/>
            <person name="Rosendale A.J."/>
            <person name="Cridge A.G."/>
            <person name="Munoz-Torres M.C."/>
            <person name="Bain P.A."/>
            <person name="Manny A.R."/>
            <person name="Major K.M."/>
            <person name="Lambert F.N."/>
            <person name="Vulpe C.D."/>
            <person name="Tuck P."/>
            <person name="Blalock B.J."/>
            <person name="Lin Y.-Y."/>
            <person name="Smith M.E."/>
            <person name="Ochoa-Acuna H."/>
            <person name="Chen M.-J.M."/>
            <person name="Childers C.P."/>
            <person name="Qu J."/>
            <person name="Dugan S."/>
            <person name="Lee S.L."/>
            <person name="Chao H."/>
            <person name="Dinh H."/>
            <person name="Han Y."/>
            <person name="Doddapaneni H."/>
            <person name="Worley K.C."/>
            <person name="Muzny D.M."/>
            <person name="Gibbs R.A."/>
            <person name="Richards S."/>
        </authorList>
    </citation>
    <scope>NUCLEOTIDE SEQUENCE</scope>
    <source>
        <strain evidence="12">HAZT.00-mixed</strain>
        <tissue evidence="12">Whole organism</tissue>
    </source>
</reference>
<dbReference type="Proteomes" id="UP000694843">
    <property type="component" value="Unplaced"/>
</dbReference>
<evidence type="ECO:0000313" key="16">
    <source>
        <dbReference type="RefSeq" id="XP_047735933.1"/>
    </source>
</evidence>
<dbReference type="PANTHER" id="PTHR31398">
    <property type="entry name" value="MEIOTIC NUCLEAR DIVISION PROTEIN 1 HOMOLOG"/>
    <property type="match status" value="1"/>
</dbReference>
<evidence type="ECO:0000256" key="7">
    <source>
        <dbReference type="ARBA" id="ARBA00023254"/>
    </source>
</evidence>
<dbReference type="PIRSF" id="PIRSF026991">
    <property type="entry name" value="Mnd1"/>
    <property type="match status" value="1"/>
</dbReference>
<evidence type="ECO:0000256" key="8">
    <source>
        <dbReference type="PIRNR" id="PIRNR026991"/>
    </source>
</evidence>
<comment type="function">
    <text evidence="8">Required for proper homologous chromosome pairing and efficient cross-over and intragenic recombination during meiosis.</text>
</comment>
<comment type="similarity">
    <text evidence="2 8">Belongs to the MND1 family.</text>
</comment>
<evidence type="ECO:0000256" key="4">
    <source>
        <dbReference type="ARBA" id="ARBA00023054"/>
    </source>
</evidence>
<evidence type="ECO:0000256" key="9">
    <source>
        <dbReference type="SAM" id="Coils"/>
    </source>
</evidence>
<dbReference type="RefSeq" id="XP_047735931.1">
    <property type="nucleotide sequence ID" value="XM_047879975.1"/>
</dbReference>
<evidence type="ECO:0000256" key="1">
    <source>
        <dbReference type="ARBA" id="ARBA00004123"/>
    </source>
</evidence>
<dbReference type="InterPro" id="IPR040453">
    <property type="entry name" value="Mnd1_HTH"/>
</dbReference>
<feature type="coiled-coil region" evidence="9">
    <location>
        <begin position="79"/>
        <end position="147"/>
    </location>
</feature>
<dbReference type="EMBL" id="JQDR03000442">
    <property type="protein sequence ID" value="KAA0203872.1"/>
    <property type="molecule type" value="Genomic_DNA"/>
</dbReference>